<keyword evidence="2" id="KW-1185">Reference proteome</keyword>
<dbReference type="Proteomes" id="UP000325577">
    <property type="component" value="Linkage Group LG0"/>
</dbReference>
<protein>
    <submittedName>
        <fullName evidence="1">Uncharacterized protein</fullName>
    </submittedName>
</protein>
<accession>A0A5J5C6K0</accession>
<sequence>MGRLSTIPPAIANTSSRAEAMKLTFEAYFSSSFWGMSPRQIAIDLMVVHAKAVQAMAAILDHTEDSERVNRLQAEQKAAHAELAASRVAIRSLEEKYESLDGSTKNQ</sequence>
<proteinExistence type="predicted"/>
<organism evidence="1 2">
    <name type="scientific">Nyssa sinensis</name>
    <dbReference type="NCBI Taxonomy" id="561372"/>
    <lineage>
        <taxon>Eukaryota</taxon>
        <taxon>Viridiplantae</taxon>
        <taxon>Streptophyta</taxon>
        <taxon>Embryophyta</taxon>
        <taxon>Tracheophyta</taxon>
        <taxon>Spermatophyta</taxon>
        <taxon>Magnoliopsida</taxon>
        <taxon>eudicotyledons</taxon>
        <taxon>Gunneridae</taxon>
        <taxon>Pentapetalae</taxon>
        <taxon>asterids</taxon>
        <taxon>Cornales</taxon>
        <taxon>Nyssaceae</taxon>
        <taxon>Nyssa</taxon>
    </lineage>
</organism>
<evidence type="ECO:0000313" key="2">
    <source>
        <dbReference type="Proteomes" id="UP000325577"/>
    </source>
</evidence>
<gene>
    <name evidence="1" type="ORF">F0562_001392</name>
</gene>
<dbReference type="EMBL" id="CM018031">
    <property type="protein sequence ID" value="KAA8549590.1"/>
    <property type="molecule type" value="Genomic_DNA"/>
</dbReference>
<evidence type="ECO:0000313" key="1">
    <source>
        <dbReference type="EMBL" id="KAA8549590.1"/>
    </source>
</evidence>
<reference evidence="1 2" key="1">
    <citation type="submission" date="2019-09" db="EMBL/GenBank/DDBJ databases">
        <title>A chromosome-level genome assembly of the Chinese tupelo Nyssa sinensis.</title>
        <authorList>
            <person name="Yang X."/>
            <person name="Kang M."/>
            <person name="Yang Y."/>
            <person name="Xiong H."/>
            <person name="Wang M."/>
            <person name="Zhang Z."/>
            <person name="Wang Z."/>
            <person name="Wu H."/>
            <person name="Ma T."/>
            <person name="Liu J."/>
            <person name="Xi Z."/>
        </authorList>
    </citation>
    <scope>NUCLEOTIDE SEQUENCE [LARGE SCALE GENOMIC DNA]</scope>
    <source>
        <strain evidence="1">J267</strain>
        <tissue evidence="1">Leaf</tissue>
    </source>
</reference>
<dbReference type="AlphaFoldDB" id="A0A5J5C6K0"/>
<name>A0A5J5C6K0_9ASTE</name>